<sequence length="213" mass="24263">MTDFTGKLDPNPSQIRILSWDRFSNNKENKTVFVCELADSYGVHTGNGYWKTIGLSFPKTENDKIAKLKNILRLNTLNPNDKKKTFLLTQVAGDVALPHSPLEFGFTSVKGGQVMVFNSPDLDFFAIPNLYYDIKNEELNVEVNGFNYQASEKKIILEITKQDLKEHNYKAAVPVAKIIFSGNNPGKLAEIHKIIEYNFNKNEKQFTIKQIEE</sequence>
<gene>
    <name evidence="1" type="ORF">RPERSI_LOCUS11807</name>
</gene>
<accession>A0ACA9PY16</accession>
<keyword evidence="2" id="KW-1185">Reference proteome</keyword>
<reference evidence="1" key="1">
    <citation type="submission" date="2021-06" db="EMBL/GenBank/DDBJ databases">
        <authorList>
            <person name="Kallberg Y."/>
            <person name="Tangrot J."/>
            <person name="Rosling A."/>
        </authorList>
    </citation>
    <scope>NUCLEOTIDE SEQUENCE</scope>
    <source>
        <strain evidence="1">MA461A</strain>
    </source>
</reference>
<proteinExistence type="predicted"/>
<evidence type="ECO:0000313" key="1">
    <source>
        <dbReference type="EMBL" id="CAG8727236.1"/>
    </source>
</evidence>
<name>A0ACA9PY16_9GLOM</name>
<dbReference type="Proteomes" id="UP000789920">
    <property type="component" value="Unassembled WGS sequence"/>
</dbReference>
<organism evidence="1 2">
    <name type="scientific">Racocetra persica</name>
    <dbReference type="NCBI Taxonomy" id="160502"/>
    <lineage>
        <taxon>Eukaryota</taxon>
        <taxon>Fungi</taxon>
        <taxon>Fungi incertae sedis</taxon>
        <taxon>Mucoromycota</taxon>
        <taxon>Glomeromycotina</taxon>
        <taxon>Glomeromycetes</taxon>
        <taxon>Diversisporales</taxon>
        <taxon>Gigasporaceae</taxon>
        <taxon>Racocetra</taxon>
    </lineage>
</organism>
<protein>
    <submittedName>
        <fullName evidence="1">30398_t:CDS:1</fullName>
    </submittedName>
</protein>
<comment type="caution">
    <text evidence="1">The sequence shown here is derived from an EMBL/GenBank/DDBJ whole genome shotgun (WGS) entry which is preliminary data.</text>
</comment>
<dbReference type="EMBL" id="CAJVQC010024645">
    <property type="protein sequence ID" value="CAG8727236.1"/>
    <property type="molecule type" value="Genomic_DNA"/>
</dbReference>
<evidence type="ECO:0000313" key="2">
    <source>
        <dbReference type="Proteomes" id="UP000789920"/>
    </source>
</evidence>